<evidence type="ECO:0000256" key="5">
    <source>
        <dbReference type="ARBA" id="ARBA00022970"/>
    </source>
</evidence>
<evidence type="ECO:0000256" key="7">
    <source>
        <dbReference type="ARBA" id="ARBA00023136"/>
    </source>
</evidence>
<feature type="transmembrane region" description="Helical" evidence="9">
    <location>
        <begin position="59"/>
        <end position="77"/>
    </location>
</feature>
<dbReference type="STRING" id="36818.BGK67_32690"/>
<dbReference type="PIRSF" id="PIRSF006060">
    <property type="entry name" value="AA_transporter"/>
    <property type="match status" value="1"/>
</dbReference>
<protein>
    <submittedName>
        <fullName evidence="11">Amino acid transporter</fullName>
    </submittedName>
</protein>
<feature type="transmembrane region" description="Helical" evidence="9">
    <location>
        <begin position="412"/>
        <end position="435"/>
    </location>
</feature>
<keyword evidence="6 9" id="KW-1133">Transmembrane helix</keyword>
<dbReference type="Proteomes" id="UP000095705">
    <property type="component" value="Unassembled WGS sequence"/>
</dbReference>
<dbReference type="PANTHER" id="PTHR43495:SF5">
    <property type="entry name" value="GAMMA-AMINOBUTYRIC ACID PERMEASE"/>
    <property type="match status" value="1"/>
</dbReference>
<evidence type="ECO:0000256" key="6">
    <source>
        <dbReference type="ARBA" id="ARBA00022989"/>
    </source>
</evidence>
<dbReference type="GO" id="GO:0016020">
    <property type="term" value="C:membrane"/>
    <property type="evidence" value="ECO:0007669"/>
    <property type="project" value="UniProtKB-SubCell"/>
</dbReference>
<sequence length="466" mass="48653">MSSPTKNRPAAPPSRLPAPPGRPGALGTRHLTMIGLGGAIGSGLFVGSGAGIAVAGPGILISFLGAGLLAVLVMRMMGEMAVAFPDAGSFSAHAERAIGRWAGFTVGWLYWILMSVVLAIEATGAAVIVHAWVPAVDTWLWVLLFMAGLTAANLAAVGMFGEFEYRFACLKVGAILGFLVLGALAVTGALPGQEAAGLGNLTAHGGFLPRGWDGVLSGLLSVVFAFGGMEIVTLAAAESKDPVHGLTRAMRTVVWRLLVFSVGSVAVVVLVLPWNDSQVGSSPFVAVLEHVGLPGAAQLMNVVLLAALLSALNANLYAASRMVHSLAERGDAPRALRRLSASGVPRRAVLVSVAFGFVSVLLNFQWPDSVFMWMLNAVGAIGLVVWIAVAVSQLRLRAQLEREAPQRLVLRMWGFPGLTIAALLAMVLVLVLLAAEESSRPQVVGTGILTAVVLAVGVMRQRRHRP</sequence>
<evidence type="ECO:0000256" key="8">
    <source>
        <dbReference type="SAM" id="MobiDB-lite"/>
    </source>
</evidence>
<feature type="transmembrane region" description="Helical" evidence="9">
    <location>
        <begin position="211"/>
        <end position="232"/>
    </location>
</feature>
<dbReference type="PROSITE" id="PS00218">
    <property type="entry name" value="AMINO_ACID_PERMEASE_1"/>
    <property type="match status" value="1"/>
</dbReference>
<evidence type="ECO:0000313" key="11">
    <source>
        <dbReference type="EMBL" id="OEJ22322.1"/>
    </source>
</evidence>
<dbReference type="AlphaFoldDB" id="A0A1E5NZS9"/>
<keyword evidence="7 9" id="KW-0472">Membrane</keyword>
<dbReference type="PANTHER" id="PTHR43495">
    <property type="entry name" value="GABA PERMEASE"/>
    <property type="match status" value="1"/>
</dbReference>
<feature type="transmembrane region" description="Helical" evidence="9">
    <location>
        <begin position="441"/>
        <end position="459"/>
    </location>
</feature>
<evidence type="ECO:0000256" key="9">
    <source>
        <dbReference type="SAM" id="Phobius"/>
    </source>
</evidence>
<comment type="similarity">
    <text evidence="2">Belongs to the amino acid-polyamine-organocation (APC) superfamily. Amino acid transporter (AAT) (TC 2.A.3.1) family.</text>
</comment>
<feature type="transmembrane region" description="Helical" evidence="9">
    <location>
        <begin position="253"/>
        <end position="275"/>
    </location>
</feature>
<feature type="transmembrane region" description="Helical" evidence="9">
    <location>
        <begin position="295"/>
        <end position="319"/>
    </location>
</feature>
<feature type="transmembrane region" description="Helical" evidence="9">
    <location>
        <begin position="139"/>
        <end position="160"/>
    </location>
</feature>
<gene>
    <name evidence="11" type="ORF">BGK67_32690</name>
</gene>
<keyword evidence="12" id="KW-1185">Reference proteome</keyword>
<dbReference type="Gene3D" id="1.20.1740.10">
    <property type="entry name" value="Amino acid/polyamine transporter I"/>
    <property type="match status" value="1"/>
</dbReference>
<dbReference type="FunFam" id="1.20.1740.10:FF:000001">
    <property type="entry name" value="Amino acid permease"/>
    <property type="match status" value="1"/>
</dbReference>
<evidence type="ECO:0000259" key="10">
    <source>
        <dbReference type="Pfam" id="PF00324"/>
    </source>
</evidence>
<dbReference type="InterPro" id="IPR004840">
    <property type="entry name" value="Amino_acid_permease_CS"/>
</dbReference>
<feature type="transmembrane region" description="Helical" evidence="9">
    <location>
        <begin position="108"/>
        <end position="133"/>
    </location>
</feature>
<dbReference type="GO" id="GO:0006865">
    <property type="term" value="P:amino acid transport"/>
    <property type="evidence" value="ECO:0007669"/>
    <property type="project" value="UniProtKB-KW"/>
</dbReference>
<evidence type="ECO:0000256" key="3">
    <source>
        <dbReference type="ARBA" id="ARBA00022448"/>
    </source>
</evidence>
<keyword evidence="5" id="KW-0029">Amino-acid transport</keyword>
<dbReference type="EMBL" id="MEHK01000002">
    <property type="protein sequence ID" value="OEJ22322.1"/>
    <property type="molecule type" value="Genomic_DNA"/>
</dbReference>
<dbReference type="GO" id="GO:0055085">
    <property type="term" value="P:transmembrane transport"/>
    <property type="evidence" value="ECO:0007669"/>
    <property type="project" value="InterPro"/>
</dbReference>
<feature type="compositionally biased region" description="Pro residues" evidence="8">
    <location>
        <begin position="10"/>
        <end position="22"/>
    </location>
</feature>
<feature type="transmembrane region" description="Helical" evidence="9">
    <location>
        <begin position="172"/>
        <end position="191"/>
    </location>
</feature>
<feature type="transmembrane region" description="Helical" evidence="9">
    <location>
        <begin position="344"/>
        <end position="364"/>
    </location>
</feature>
<evidence type="ECO:0000256" key="2">
    <source>
        <dbReference type="ARBA" id="ARBA00008583"/>
    </source>
</evidence>
<dbReference type="RefSeq" id="WP_069924373.1">
    <property type="nucleotide sequence ID" value="NZ_MEHK01000002.1"/>
</dbReference>
<accession>A0A1E5NZS9</accession>
<evidence type="ECO:0000313" key="12">
    <source>
        <dbReference type="Proteomes" id="UP000095705"/>
    </source>
</evidence>
<comment type="caution">
    <text evidence="11">The sequence shown here is derived from an EMBL/GenBank/DDBJ whole genome shotgun (WGS) entry which is preliminary data.</text>
</comment>
<evidence type="ECO:0000256" key="4">
    <source>
        <dbReference type="ARBA" id="ARBA00022692"/>
    </source>
</evidence>
<reference evidence="11 12" key="1">
    <citation type="submission" date="2016-08" db="EMBL/GenBank/DDBJ databases">
        <title>The complete genome of Streptomyces subrutilus 10-1-1.</title>
        <authorList>
            <person name="Chen X."/>
        </authorList>
    </citation>
    <scope>NUCLEOTIDE SEQUENCE [LARGE SCALE GENOMIC DNA]</scope>
    <source>
        <strain evidence="11 12">10-1-1</strain>
    </source>
</reference>
<feature type="transmembrane region" description="Helical" evidence="9">
    <location>
        <begin position="370"/>
        <end position="391"/>
    </location>
</feature>
<dbReference type="Pfam" id="PF00324">
    <property type="entry name" value="AA_permease"/>
    <property type="match status" value="1"/>
</dbReference>
<keyword evidence="3" id="KW-0813">Transport</keyword>
<feature type="region of interest" description="Disordered" evidence="8">
    <location>
        <begin position="1"/>
        <end position="22"/>
    </location>
</feature>
<comment type="subcellular location">
    <subcellularLocation>
        <location evidence="1">Membrane</location>
        <topology evidence="1">Multi-pass membrane protein</topology>
    </subcellularLocation>
</comment>
<dbReference type="OrthoDB" id="5297508at2"/>
<proteinExistence type="inferred from homology"/>
<name>A0A1E5NZS9_9ACTN</name>
<evidence type="ECO:0000256" key="1">
    <source>
        <dbReference type="ARBA" id="ARBA00004141"/>
    </source>
</evidence>
<keyword evidence="4 9" id="KW-0812">Transmembrane</keyword>
<organism evidence="11 12">
    <name type="scientific">Streptomyces subrutilus</name>
    <dbReference type="NCBI Taxonomy" id="36818"/>
    <lineage>
        <taxon>Bacteria</taxon>
        <taxon>Bacillati</taxon>
        <taxon>Actinomycetota</taxon>
        <taxon>Actinomycetes</taxon>
        <taxon>Kitasatosporales</taxon>
        <taxon>Streptomycetaceae</taxon>
        <taxon>Streptomyces</taxon>
    </lineage>
</organism>
<feature type="domain" description="Amino acid permease/ SLC12A" evidence="10">
    <location>
        <begin position="30"/>
        <end position="440"/>
    </location>
</feature>
<dbReference type="InterPro" id="IPR004841">
    <property type="entry name" value="AA-permease/SLC12A_dom"/>
</dbReference>